<dbReference type="Gene3D" id="3.40.30.10">
    <property type="entry name" value="Glutaredoxin"/>
    <property type="match status" value="1"/>
</dbReference>
<dbReference type="InterPro" id="IPR036249">
    <property type="entry name" value="Thioredoxin-like_sf"/>
</dbReference>
<reference evidence="1" key="1">
    <citation type="submission" date="2020-05" db="EMBL/GenBank/DDBJ databases">
        <authorList>
            <person name="Chiriac C."/>
            <person name="Salcher M."/>
            <person name="Ghai R."/>
            <person name="Kavagutti S V."/>
        </authorList>
    </citation>
    <scope>NUCLEOTIDE SEQUENCE</scope>
</reference>
<accession>A0A6J6AVJ9</accession>
<protein>
    <submittedName>
        <fullName evidence="1">Unannotated protein</fullName>
    </submittedName>
</protein>
<dbReference type="EMBL" id="CAEZSE010000025">
    <property type="protein sequence ID" value="CAB4531020.1"/>
    <property type="molecule type" value="Genomic_DNA"/>
</dbReference>
<dbReference type="InterPro" id="IPR053977">
    <property type="entry name" value="Rv2466c-like"/>
</dbReference>
<organism evidence="1">
    <name type="scientific">freshwater metagenome</name>
    <dbReference type="NCBI Taxonomy" id="449393"/>
    <lineage>
        <taxon>unclassified sequences</taxon>
        <taxon>metagenomes</taxon>
        <taxon>ecological metagenomes</taxon>
    </lineage>
</organism>
<sequence>MGKLCGSLHETNLAVASFDPSLRLTRRDLLIIVTMADALTKPTKIDFFFDIMCPWAYQTSLWIREVRRIIDLDINWRFFSLEEINREEGKKHPWDRELAYGWTPLRIAAWLRRKDMDLCDDWYLVAARALHESGLRPYEEATARELLESISAPSNTWDEAIADQTTHDDVRLDHQESVAKFAAFGVPLIVFENGRGVFGPVVVPPPLGDEALKLWNLMQSFSEMQGLYEIKTPKTQDDLENIAKVFSPYLKAREWRTVQTPAP</sequence>
<dbReference type="CDD" id="cd02972">
    <property type="entry name" value="DsbA_family"/>
    <property type="match status" value="1"/>
</dbReference>
<gene>
    <name evidence="1" type="ORF">UFOPK1353_00263</name>
</gene>
<dbReference type="SUPFAM" id="SSF52833">
    <property type="entry name" value="Thioredoxin-like"/>
    <property type="match status" value="1"/>
</dbReference>
<proteinExistence type="predicted"/>
<name>A0A6J6AVJ9_9ZZZZ</name>
<dbReference type="Pfam" id="PF22234">
    <property type="entry name" value="Rv2466c-like"/>
    <property type="match status" value="1"/>
</dbReference>
<evidence type="ECO:0000313" key="1">
    <source>
        <dbReference type="EMBL" id="CAB4531020.1"/>
    </source>
</evidence>
<dbReference type="AlphaFoldDB" id="A0A6J6AVJ9"/>